<evidence type="ECO:0000313" key="3">
    <source>
        <dbReference type="Proteomes" id="UP001484535"/>
    </source>
</evidence>
<sequence length="307" mass="34130">MSMIRKAVLAAFAALALAAPAAAETLTVETYRPSHSEAALGVQSLVVERFAGREGARFSFMVADALQQASIRGRPWFTVLVDAGGEANAVLEGRVTPHISEHRFRRKREVCWTYDEDGDCTEERKVDLECIRLTVNVRPDVRLLARDGILLWTFTSARNDQEEFCPDVDDYPDVDAMIDGVLPDLVQDIRRELAPTGVLEPVRIMESRSGLSGDARDAFREAVRLTKNDEAAACDMFERLYAANREQPSLMFNVGLCAERRGDHPQAQVLYQAALASRRSDDEASAGLRRIDDTAVAISQIAFHFEQ</sequence>
<evidence type="ECO:0008006" key="4">
    <source>
        <dbReference type="Google" id="ProtNLM"/>
    </source>
</evidence>
<feature type="signal peptide" evidence="1">
    <location>
        <begin position="1"/>
        <end position="23"/>
    </location>
</feature>
<dbReference type="SUPFAM" id="SSF48452">
    <property type="entry name" value="TPR-like"/>
    <property type="match status" value="1"/>
</dbReference>
<keyword evidence="3" id="KW-1185">Reference proteome</keyword>
<organism evidence="2 3">
    <name type="scientific">Aurantiacibacter flavus</name>
    <dbReference type="NCBI Taxonomy" id="3145232"/>
    <lineage>
        <taxon>Bacteria</taxon>
        <taxon>Pseudomonadati</taxon>
        <taxon>Pseudomonadota</taxon>
        <taxon>Alphaproteobacteria</taxon>
        <taxon>Sphingomonadales</taxon>
        <taxon>Erythrobacteraceae</taxon>
        <taxon>Aurantiacibacter</taxon>
    </lineage>
</organism>
<accession>A0ABV0CWY9</accession>
<proteinExistence type="predicted"/>
<keyword evidence="1" id="KW-0732">Signal</keyword>
<feature type="chain" id="PRO_5046828237" description="Tetratricopeptide repeat protein" evidence="1">
    <location>
        <begin position="24"/>
        <end position="307"/>
    </location>
</feature>
<reference evidence="2 3" key="1">
    <citation type="submission" date="2024-05" db="EMBL/GenBank/DDBJ databases">
        <authorList>
            <person name="Park S."/>
        </authorList>
    </citation>
    <scope>NUCLEOTIDE SEQUENCE [LARGE SCALE GENOMIC DNA]</scope>
    <source>
        <strain evidence="2 3">DGU5</strain>
    </source>
</reference>
<comment type="caution">
    <text evidence="2">The sequence shown here is derived from an EMBL/GenBank/DDBJ whole genome shotgun (WGS) entry which is preliminary data.</text>
</comment>
<evidence type="ECO:0000313" key="2">
    <source>
        <dbReference type="EMBL" id="MEN7536240.1"/>
    </source>
</evidence>
<name>A0ABV0CWY9_9SPHN</name>
<dbReference type="Gene3D" id="1.25.40.10">
    <property type="entry name" value="Tetratricopeptide repeat domain"/>
    <property type="match status" value="1"/>
</dbReference>
<protein>
    <recommendedName>
        <fullName evidence="4">Tetratricopeptide repeat protein</fullName>
    </recommendedName>
</protein>
<dbReference type="InterPro" id="IPR011990">
    <property type="entry name" value="TPR-like_helical_dom_sf"/>
</dbReference>
<evidence type="ECO:0000256" key="1">
    <source>
        <dbReference type="SAM" id="SignalP"/>
    </source>
</evidence>
<gene>
    <name evidence="2" type="ORF">ABDJ38_03535</name>
</gene>
<dbReference type="Proteomes" id="UP001484535">
    <property type="component" value="Unassembled WGS sequence"/>
</dbReference>
<dbReference type="EMBL" id="JBDLBR010000001">
    <property type="protein sequence ID" value="MEN7536240.1"/>
    <property type="molecule type" value="Genomic_DNA"/>
</dbReference>